<dbReference type="RefSeq" id="WP_164456607.1">
    <property type="nucleotide sequence ID" value="NZ_JAAIJQ010000202.1"/>
</dbReference>
<keyword evidence="1" id="KW-0472">Membrane</keyword>
<evidence type="ECO:0000313" key="2">
    <source>
        <dbReference type="EMBL" id="NEV65288.1"/>
    </source>
</evidence>
<protein>
    <submittedName>
        <fullName evidence="2">Uncharacterized protein</fullName>
    </submittedName>
</protein>
<name>A0A6M0K696_9GAMM</name>
<dbReference type="EMBL" id="JAAIJQ010000202">
    <property type="protein sequence ID" value="NEV65288.1"/>
    <property type="molecule type" value="Genomic_DNA"/>
</dbReference>
<feature type="transmembrane region" description="Helical" evidence="1">
    <location>
        <begin position="57"/>
        <end position="77"/>
    </location>
</feature>
<reference evidence="2 3" key="1">
    <citation type="submission" date="2020-02" db="EMBL/GenBank/DDBJ databases">
        <title>Genome sequences of Thiorhodococcus mannitoliphagus and Thiorhodococcus minor, purple sulfur photosynthetic bacteria in the gammaproteobacterial family, Chromatiaceae.</title>
        <authorList>
            <person name="Aviles F.A."/>
            <person name="Meyer T.E."/>
            <person name="Kyndt J.A."/>
        </authorList>
    </citation>
    <scope>NUCLEOTIDE SEQUENCE [LARGE SCALE GENOMIC DNA]</scope>
    <source>
        <strain evidence="2 3">DSM 11518</strain>
    </source>
</reference>
<sequence length="184" mass="21411">MFRKIWKDPVWSKVIAVGVLALISLIASYFSGVWPFIYSTLSQAWYFLLASTSVSNWLLGIMIVPFFLLGYALLIAFKEWLFGIESELNFKDYTKDNFFGLLWVWRYSGNRIDNLHSLCPRCQYQILPKDSSSYAAVSRYEFICEDCGYSGGYFEGYPEELHQKVELKIQKALRTGEWVEKQNA</sequence>
<proteinExistence type="predicted"/>
<dbReference type="AlphaFoldDB" id="A0A6M0K696"/>
<evidence type="ECO:0000313" key="3">
    <source>
        <dbReference type="Proteomes" id="UP000483379"/>
    </source>
</evidence>
<feature type="transmembrane region" description="Helical" evidence="1">
    <location>
        <begin position="12"/>
        <end position="37"/>
    </location>
</feature>
<keyword evidence="1" id="KW-1133">Transmembrane helix</keyword>
<organism evidence="2 3">
    <name type="scientific">Thiorhodococcus minor</name>
    <dbReference type="NCBI Taxonomy" id="57489"/>
    <lineage>
        <taxon>Bacteria</taxon>
        <taxon>Pseudomonadati</taxon>
        <taxon>Pseudomonadota</taxon>
        <taxon>Gammaproteobacteria</taxon>
        <taxon>Chromatiales</taxon>
        <taxon>Chromatiaceae</taxon>
        <taxon>Thiorhodococcus</taxon>
    </lineage>
</organism>
<evidence type="ECO:0000256" key="1">
    <source>
        <dbReference type="SAM" id="Phobius"/>
    </source>
</evidence>
<accession>A0A6M0K696</accession>
<comment type="caution">
    <text evidence="2">The sequence shown here is derived from an EMBL/GenBank/DDBJ whole genome shotgun (WGS) entry which is preliminary data.</text>
</comment>
<gene>
    <name evidence="2" type="ORF">G3446_26245</name>
</gene>
<keyword evidence="1" id="KW-0812">Transmembrane</keyword>
<keyword evidence="3" id="KW-1185">Reference proteome</keyword>
<dbReference type="Proteomes" id="UP000483379">
    <property type="component" value="Unassembled WGS sequence"/>
</dbReference>